<dbReference type="InterPro" id="IPR003439">
    <property type="entry name" value="ABC_transporter-like_ATP-bd"/>
</dbReference>
<evidence type="ECO:0000256" key="1">
    <source>
        <dbReference type="ARBA" id="ARBA00022448"/>
    </source>
</evidence>
<reference evidence="3 4" key="1">
    <citation type="journal article" date="2023" name="Microbiol. Spectr.">
        <title>Symbiosis of Carpenter Bees with Uncharacterized Lactic Acid Bacteria Showing NAD Auxotrophy.</title>
        <authorList>
            <person name="Kawasaki S."/>
            <person name="Ozawa K."/>
            <person name="Mori T."/>
            <person name="Yamamoto A."/>
            <person name="Ito M."/>
            <person name="Ohkuma M."/>
            <person name="Sakamoto M."/>
            <person name="Matsutani M."/>
        </authorList>
    </citation>
    <scope>NUCLEOTIDE SEQUENCE [LARGE SCALE GENOMIC DNA]</scope>
    <source>
        <strain evidence="3 4">KimC2</strain>
    </source>
</reference>
<dbReference type="GO" id="GO:0016887">
    <property type="term" value="F:ATP hydrolysis activity"/>
    <property type="evidence" value="ECO:0007669"/>
    <property type="project" value="InterPro"/>
</dbReference>
<dbReference type="InterPro" id="IPR050093">
    <property type="entry name" value="ABC_SmlMolc_Importer"/>
</dbReference>
<organism evidence="3 4">
    <name type="scientific">Xylocopilactobacillus apis</name>
    <dbReference type="NCBI Taxonomy" id="2932183"/>
    <lineage>
        <taxon>Bacteria</taxon>
        <taxon>Bacillati</taxon>
        <taxon>Bacillota</taxon>
        <taxon>Bacilli</taxon>
        <taxon>Lactobacillales</taxon>
        <taxon>Lactobacillaceae</taxon>
        <taxon>Xylocopilactobacillus</taxon>
    </lineage>
</organism>
<accession>A0AAU9DPY7</accession>
<dbReference type="Proteomes" id="UP001321804">
    <property type="component" value="Chromosome"/>
</dbReference>
<evidence type="ECO:0000313" key="3">
    <source>
        <dbReference type="EMBL" id="BDR55608.1"/>
    </source>
</evidence>
<evidence type="ECO:0000313" key="4">
    <source>
        <dbReference type="Proteomes" id="UP001321804"/>
    </source>
</evidence>
<dbReference type="GO" id="GO:0005524">
    <property type="term" value="F:ATP binding"/>
    <property type="evidence" value="ECO:0007669"/>
    <property type="project" value="InterPro"/>
</dbReference>
<dbReference type="PANTHER" id="PTHR42781:SF9">
    <property type="entry name" value="AMINO ACID ABC TRANSPORTER, ATP-BINDING PROTEIN-RELATED"/>
    <property type="match status" value="1"/>
</dbReference>
<dbReference type="Pfam" id="PF00005">
    <property type="entry name" value="ABC_tran"/>
    <property type="match status" value="1"/>
</dbReference>
<dbReference type="EMBL" id="AP026801">
    <property type="protein sequence ID" value="BDR55608.1"/>
    <property type="molecule type" value="Genomic_DNA"/>
</dbReference>
<dbReference type="SUPFAM" id="SSF52540">
    <property type="entry name" value="P-loop containing nucleoside triphosphate hydrolases"/>
    <property type="match status" value="1"/>
</dbReference>
<dbReference type="Gene3D" id="3.40.50.300">
    <property type="entry name" value="P-loop containing nucleotide triphosphate hydrolases"/>
    <property type="match status" value="1"/>
</dbReference>
<dbReference type="KEGG" id="xak:KIMC2_01700"/>
<keyword evidence="1" id="KW-0813">Transport</keyword>
<keyword evidence="4" id="KW-1185">Reference proteome</keyword>
<feature type="domain" description="ABC transporter" evidence="2">
    <location>
        <begin position="17"/>
        <end position="47"/>
    </location>
</feature>
<dbReference type="InterPro" id="IPR027417">
    <property type="entry name" value="P-loop_NTPase"/>
</dbReference>
<gene>
    <name evidence="3" type="ORF">KIMC2_01700</name>
</gene>
<dbReference type="AlphaFoldDB" id="A0AAU9DPY7"/>
<proteinExistence type="predicted"/>
<protein>
    <recommendedName>
        <fullName evidence="2">ABC transporter domain-containing protein</fullName>
    </recommendedName>
</protein>
<name>A0AAU9DPY7_9LACO</name>
<dbReference type="PANTHER" id="PTHR42781">
    <property type="entry name" value="SPERMIDINE/PUTRESCINE IMPORT ATP-BINDING PROTEIN POTA"/>
    <property type="match status" value="1"/>
</dbReference>
<sequence length="50" mass="5680">MIKIKNLTKTFEDRKVLNKTNLTFENGKVYAIIGPSGSGKTTLLNIIEYY</sequence>
<evidence type="ECO:0000259" key="2">
    <source>
        <dbReference type="Pfam" id="PF00005"/>
    </source>
</evidence>